<sequence>MEKRYRWLLLGIVLVGTCLRMPITSIPPLLDMIQQSFQLPASLLGSLTTIPLLCFALLSPLAPQLARRWGNELTILVALVFLTIGDFVRGFSAIWLLIGTLCLGVGIAVMNVLVPAVIADHFPQRIGGVTSMYTFAMTLFSAIGAGFSVPLAKQFGWQPIVQILAFIAGVIALLWVPNLRLNHRLVKSKLQQSRSVWQMRGAWIMTITMGIQSLLFYTVLTWLPKIMTSRGVPQTTSGLMLGLFQLAALPAAYLVPNIAAKAQRQSRLIWVICITFALGLAGLIIPSRSLWYLGLLCMLLGLASTGAFGLCMTLFSLKTTTAAETAAISGMAQAAGYLLAAIGPVSFGVIYGALHSWTLLLIILIILDLGMLLAGLAVERRKTVFD</sequence>
<feature type="transmembrane region" description="Helical" evidence="6">
    <location>
        <begin position="268"/>
        <end position="285"/>
    </location>
</feature>
<keyword evidence="4 6" id="KW-1133">Transmembrane helix</keyword>
<dbReference type="Proteomes" id="UP001597104">
    <property type="component" value="Unassembled WGS sequence"/>
</dbReference>
<evidence type="ECO:0000313" key="9">
    <source>
        <dbReference type="Proteomes" id="UP001597104"/>
    </source>
</evidence>
<evidence type="ECO:0000313" key="8">
    <source>
        <dbReference type="EMBL" id="MFD0898483.1"/>
    </source>
</evidence>
<accession>A0ABW3EHR0</accession>
<protein>
    <submittedName>
        <fullName evidence="8">CynX/NimT family MFS transporter</fullName>
    </submittedName>
</protein>
<comment type="subcellular location">
    <subcellularLocation>
        <location evidence="1">Cell membrane</location>
        <topology evidence="1">Multi-pass membrane protein</topology>
    </subcellularLocation>
</comment>
<feature type="transmembrane region" description="Helical" evidence="6">
    <location>
        <begin position="70"/>
        <end position="88"/>
    </location>
</feature>
<keyword evidence="9" id="KW-1185">Reference proteome</keyword>
<feature type="transmembrane region" description="Helical" evidence="6">
    <location>
        <begin position="357"/>
        <end position="378"/>
    </location>
</feature>
<feature type="transmembrane region" description="Helical" evidence="6">
    <location>
        <begin position="202"/>
        <end position="223"/>
    </location>
</feature>
<dbReference type="InterPro" id="IPR052524">
    <property type="entry name" value="MFS_Cyanate_Porter"/>
</dbReference>
<feature type="transmembrane region" description="Helical" evidence="6">
    <location>
        <begin position="327"/>
        <end position="351"/>
    </location>
</feature>
<comment type="caution">
    <text evidence="8">The sequence shown here is derived from an EMBL/GenBank/DDBJ whole genome shotgun (WGS) entry which is preliminary data.</text>
</comment>
<organism evidence="8 9">
    <name type="scientific">Loigolactobacillus binensis</name>
    <dbReference type="NCBI Taxonomy" id="2559922"/>
    <lineage>
        <taxon>Bacteria</taxon>
        <taxon>Bacillati</taxon>
        <taxon>Bacillota</taxon>
        <taxon>Bacilli</taxon>
        <taxon>Lactobacillales</taxon>
        <taxon>Lactobacillaceae</taxon>
        <taxon>Loigolactobacillus</taxon>
    </lineage>
</organism>
<feature type="transmembrane region" description="Helical" evidence="6">
    <location>
        <begin position="94"/>
        <end position="114"/>
    </location>
</feature>
<keyword evidence="2" id="KW-0813">Transport</keyword>
<evidence type="ECO:0000256" key="3">
    <source>
        <dbReference type="ARBA" id="ARBA00022692"/>
    </source>
</evidence>
<dbReference type="PANTHER" id="PTHR23523:SF2">
    <property type="entry name" value="2-NITROIMIDAZOLE TRANSPORTER"/>
    <property type="match status" value="1"/>
</dbReference>
<evidence type="ECO:0000256" key="1">
    <source>
        <dbReference type="ARBA" id="ARBA00004651"/>
    </source>
</evidence>
<dbReference type="InterPro" id="IPR020846">
    <property type="entry name" value="MFS_dom"/>
</dbReference>
<evidence type="ECO:0000256" key="2">
    <source>
        <dbReference type="ARBA" id="ARBA00022448"/>
    </source>
</evidence>
<feature type="transmembrane region" description="Helical" evidence="6">
    <location>
        <begin position="291"/>
        <end position="315"/>
    </location>
</feature>
<evidence type="ECO:0000256" key="4">
    <source>
        <dbReference type="ARBA" id="ARBA00022989"/>
    </source>
</evidence>
<dbReference type="PANTHER" id="PTHR23523">
    <property type="match status" value="1"/>
</dbReference>
<dbReference type="Gene3D" id="1.20.1250.20">
    <property type="entry name" value="MFS general substrate transporter like domains"/>
    <property type="match status" value="1"/>
</dbReference>
<evidence type="ECO:0000256" key="5">
    <source>
        <dbReference type="ARBA" id="ARBA00023136"/>
    </source>
</evidence>
<keyword evidence="3 6" id="KW-0812">Transmembrane</keyword>
<gene>
    <name evidence="8" type="ORF">ACFQZ7_12240</name>
</gene>
<dbReference type="CDD" id="cd17339">
    <property type="entry name" value="MFS_NIMT_CynX_like"/>
    <property type="match status" value="1"/>
</dbReference>
<proteinExistence type="predicted"/>
<dbReference type="Pfam" id="PF07690">
    <property type="entry name" value="MFS_1"/>
    <property type="match status" value="1"/>
</dbReference>
<dbReference type="RefSeq" id="WP_137636802.1">
    <property type="nucleotide sequence ID" value="NZ_BJDN01000003.1"/>
</dbReference>
<feature type="transmembrane region" description="Helical" evidence="6">
    <location>
        <begin position="235"/>
        <end position="256"/>
    </location>
</feature>
<name>A0ABW3EHR0_9LACO</name>
<dbReference type="PROSITE" id="PS50850">
    <property type="entry name" value="MFS"/>
    <property type="match status" value="1"/>
</dbReference>
<dbReference type="EMBL" id="JBHTIO010000055">
    <property type="protein sequence ID" value="MFD0898483.1"/>
    <property type="molecule type" value="Genomic_DNA"/>
</dbReference>
<reference evidence="9" key="1">
    <citation type="journal article" date="2019" name="Int. J. Syst. Evol. Microbiol.">
        <title>The Global Catalogue of Microorganisms (GCM) 10K type strain sequencing project: providing services to taxonomists for standard genome sequencing and annotation.</title>
        <authorList>
            <consortium name="The Broad Institute Genomics Platform"/>
            <consortium name="The Broad Institute Genome Sequencing Center for Infectious Disease"/>
            <person name="Wu L."/>
            <person name="Ma J."/>
        </authorList>
    </citation>
    <scope>NUCLEOTIDE SEQUENCE [LARGE SCALE GENOMIC DNA]</scope>
    <source>
        <strain evidence="9">CCM 8925</strain>
    </source>
</reference>
<evidence type="ECO:0000259" key="7">
    <source>
        <dbReference type="PROSITE" id="PS50850"/>
    </source>
</evidence>
<evidence type="ECO:0000256" key="6">
    <source>
        <dbReference type="SAM" id="Phobius"/>
    </source>
</evidence>
<dbReference type="SUPFAM" id="SSF103473">
    <property type="entry name" value="MFS general substrate transporter"/>
    <property type="match status" value="1"/>
</dbReference>
<feature type="transmembrane region" description="Helical" evidence="6">
    <location>
        <begin position="36"/>
        <end position="58"/>
    </location>
</feature>
<keyword evidence="5 6" id="KW-0472">Membrane</keyword>
<feature type="transmembrane region" description="Helical" evidence="6">
    <location>
        <begin position="160"/>
        <end position="181"/>
    </location>
</feature>
<dbReference type="InterPro" id="IPR036259">
    <property type="entry name" value="MFS_trans_sf"/>
</dbReference>
<dbReference type="InterPro" id="IPR011701">
    <property type="entry name" value="MFS"/>
</dbReference>
<feature type="transmembrane region" description="Helical" evidence="6">
    <location>
        <begin position="126"/>
        <end position="148"/>
    </location>
</feature>
<feature type="domain" description="Major facilitator superfamily (MFS) profile" evidence="7">
    <location>
        <begin position="8"/>
        <end position="382"/>
    </location>
</feature>